<dbReference type="InterPro" id="IPR036907">
    <property type="entry name" value="5'-Nucleotdase_C_sf"/>
</dbReference>
<feature type="domain" description="Calcineurin-like phosphoesterase" evidence="3">
    <location>
        <begin position="114"/>
        <end position="371"/>
    </location>
</feature>
<evidence type="ECO:0000259" key="4">
    <source>
        <dbReference type="Pfam" id="PF02872"/>
    </source>
</evidence>
<dbReference type="Gene3D" id="3.90.780.10">
    <property type="entry name" value="5'-Nucleotidase, C-terminal domain"/>
    <property type="match status" value="3"/>
</dbReference>
<dbReference type="SUPFAM" id="SSF56300">
    <property type="entry name" value="Metallo-dependent phosphatases"/>
    <property type="match status" value="3"/>
</dbReference>
<dbReference type="InterPro" id="IPR029052">
    <property type="entry name" value="Metallo-depent_PP-like"/>
</dbReference>
<name>A0A369AUQ0_9ENTE</name>
<dbReference type="Gene3D" id="3.60.21.10">
    <property type="match status" value="3"/>
</dbReference>
<feature type="domain" description="5'-Nucleotidase C-terminal" evidence="4">
    <location>
        <begin position="1565"/>
        <end position="1748"/>
    </location>
</feature>
<proteinExistence type="predicted"/>
<evidence type="ECO:0000256" key="1">
    <source>
        <dbReference type="ARBA" id="ARBA00022729"/>
    </source>
</evidence>
<comment type="caution">
    <text evidence="5">The sequence shown here is derived from an EMBL/GenBank/DDBJ whole genome shotgun (WGS) entry which is preliminary data.</text>
</comment>
<feature type="domain" description="Calcineurin-like phosphoesterase" evidence="3">
    <location>
        <begin position="1257"/>
        <end position="1478"/>
    </location>
</feature>
<gene>
    <name evidence="5" type="ORF">CBF32_08295</name>
</gene>
<reference evidence="5 6" key="1">
    <citation type="submission" date="2017-05" db="EMBL/GenBank/DDBJ databases">
        <title>Vagococcus spp. assemblies.</title>
        <authorList>
            <person name="Gulvik C.A."/>
        </authorList>
    </citation>
    <scope>NUCLEOTIDE SEQUENCE [LARGE SCALE GENOMIC DNA]</scope>
    <source>
        <strain evidence="5 6">NCFB 2497</strain>
    </source>
</reference>
<sequence>MKKTKWIINRLLVLTLLSGTIGSTLPVISYAEEVQNQVVETQEVPTKETDEQLTHVTEVESKEVDTQTSTENTDDQIITLPKEIQSTTETSIDESSKSEIKKEVKESKKIPVQILGINDFHGALSSTGTASIESRFSKVGKSFYLASEFNAAKAKFMADNPDGESIRVQAGDLVGASPSNSSLLQDEPTIKAMNRMNIEYGILGNHEFDEGLDEFDRIIKGGAAVGDYFNSITQNYPKEPSTMQILSANIFEKDGSIPKGYQPYAVKEIGSGDDKVKIGFIGVVTEEIPNLVLRKHVENYTFEDPATAIVNNAKILREKEGVNAIVVIGHTGATQNGSSISGETAGIIDKMNQIDPENSVDAYFAGHSHSYANAEYNGVRVIQSTAQGKAFADVVGEIDVETKDFVNAPSGVVKPVLNDVSTPVSSLVPDASVKALVDEADTLVETVTEEIIGKSATKETISRAVNNGNDQESAVGNLITDGQLQAARKENFDGGVHFAMTNNGGIRADLEVDQNGDITWGAAQAVQPFGNIMQVVSIKGSDIVEALNQQFKEFYFLQIAGMRYTYTGEKIEEKDESGKVIKTTDTRKVKDVFEVTADGKEIPLDLEKNYNIVINDFLFGGGDGFTAFTKGSLLGALDPDTDIFVKYIKELNVVSAKVEGRKKVATESKDKQLTIIGTTDVHGNLWDFSYEDNQQKDLGLAKVSGYVNEVRSEKGQDNVVLIDSGDMIQGTIMTDELYNVKADLQKDVHPMIAGMNYMKYDSMTLGNHEFNFTTDLIKKVEKDAKFPILSANTYVKETGKNFVGSYTMVKKDGLNVAILGLTIPDIPHWEGGKVDALEFVGLQKEAEKQVKLIKANEKADVIIASIHAGLNNSKPESAAKNVVENVPEIDAYLIGHDHATIATHLKDKNGVDKPIGASRDTGVQASRIDLNLEQDDKGKWNVKSSDVINKDMKGIPTDNGLREATKKYHETTLEFINAEIGQASADFLPPQRIKGIPEAQMQPTALISLINNVQLKAMDADISAAALFQASSDLPQGPITYSNIFNIYKYANTLVGVEITGTKLKQYMEKQAEYYNQYQEGDLTISFGGPKEGNNKIRAYDYDMFVGVDYKIDVSKPVGERIVDLTYQGKAIKDDQTFKLAVNNHRFSGLVSSGIVKESDIYKESDPVTLRNMIVDYIRERGTINPEDEIHRNWEIIGAPDLNHYVKPLVVEKINNGEIVIESSPNGRTPNINTIRISDLLKQGILTESDLNKKSFSVLHTNDMHGRMAPEYNADKSVQNTIGMAKLKTFKDTEMPTLMLDAGDAVQGLPLSNFSKGEDMVKAMNAVGYDAMAVGNHEFDFSYEQAMKYKDQLNFPILAANIYKDGKRSFQPYTHIKKQGMNFLVIGLTTPETYTKTHPNNIKGVDFEDPIPEAKKAIKEAKAEYKDVKFDQIIFVTHLGIDGSTPEKWRSTGVAKALNDDVELKDENIMFVDGHSHTPMQNGQEEGRVRVVQAGDHMKYVGKVDVKQDEAPSVYDAKLIPAKDFLHVAEDPEVKAIVDNAIKNFDDVNKEVLLKDNPYLLNGVNANVRTRETNLGNLLADGIYNYAQTGFSKPADFSIINGGGIRESLKVGDIQRGDVVTVLPFGNIISQVEIKGSDIYKMFEVSVRSDVVKENGQVVLDENGLPKLGRNGGFLQISDSIRFYYDSNKQGVVLNKEGTGAEVEGERVFKVEIKNSKTGKFEAVDKDKTYYVATNDFLAAGGDGYYMLGGNREEGPSLDAVFSDFLKNDVVVDAKETNKDRIPLSNYSEEFPNSGKGSRIISKLDKAEPIELNLVELDKAILSAEKEKEATYTAKSWKPFAESLTAAKKVQKDAKVEGTTVTQAQVDKVTTDLTKAQKDLVAKEKPEALNLVELDKAILSADKEKEATYTAKSWKPFAESLTVAKKVQKDAKVEGTTVTQAQVDKATTDLTKAQKDLVAKEKPEALNLVELDKAILSADKEKEATYTAKSWKPFAESLTVAKKVQKDAKVEGTKVTQAQVDKATTDLTKAQNNLDKKNSGSGNNNNSGNTNNNGGSGSTGNGSGGNGKTTYPTEKLPQTGETESHANVIGFILLGTTVASAYHVFRKRDEEVA</sequence>
<dbReference type="SUPFAM" id="SSF55816">
    <property type="entry name" value="5'-nucleotidase (syn. UDP-sugar hydrolase), C-terminal domain"/>
    <property type="match status" value="3"/>
</dbReference>
<feature type="domain" description="5'-Nucleotidase C-terminal" evidence="4">
    <location>
        <begin position="998"/>
        <end position="1149"/>
    </location>
</feature>
<dbReference type="OrthoDB" id="9801679at2"/>
<dbReference type="PRINTS" id="PR01607">
    <property type="entry name" value="APYRASEFAMLY"/>
</dbReference>
<evidence type="ECO:0000313" key="6">
    <source>
        <dbReference type="Proteomes" id="UP000288197"/>
    </source>
</evidence>
<accession>A0A369AUQ0</accession>
<dbReference type="PROSITE" id="PS00786">
    <property type="entry name" value="5_NUCLEOTIDASE_2"/>
    <property type="match status" value="2"/>
</dbReference>
<dbReference type="GO" id="GO:0030288">
    <property type="term" value="C:outer membrane-bounded periplasmic space"/>
    <property type="evidence" value="ECO:0007669"/>
    <property type="project" value="TreeGrafter"/>
</dbReference>
<dbReference type="InterPro" id="IPR006179">
    <property type="entry name" value="5_nucleotidase/apyrase"/>
</dbReference>
<dbReference type="GeneID" id="63146640"/>
<dbReference type="GO" id="GO:0008253">
    <property type="term" value="F:5'-nucleotidase activity"/>
    <property type="evidence" value="ECO:0007669"/>
    <property type="project" value="TreeGrafter"/>
</dbReference>
<keyword evidence="6" id="KW-1185">Reference proteome</keyword>
<dbReference type="Pfam" id="PF02872">
    <property type="entry name" value="5_nucleotid_C"/>
    <property type="match status" value="3"/>
</dbReference>
<dbReference type="GO" id="GO:0000166">
    <property type="term" value="F:nucleotide binding"/>
    <property type="evidence" value="ECO:0007669"/>
    <property type="project" value="InterPro"/>
</dbReference>
<feature type="compositionally biased region" description="Low complexity" evidence="2">
    <location>
        <begin position="2039"/>
        <end position="2053"/>
    </location>
</feature>
<dbReference type="PANTHER" id="PTHR11575">
    <property type="entry name" value="5'-NUCLEOTIDASE-RELATED"/>
    <property type="match status" value="1"/>
</dbReference>
<dbReference type="EMBL" id="NGJX01000007">
    <property type="protein sequence ID" value="RSU01518.1"/>
    <property type="molecule type" value="Genomic_DNA"/>
</dbReference>
<protein>
    <submittedName>
        <fullName evidence="5">Uncharacterized protein</fullName>
    </submittedName>
</protein>
<dbReference type="PANTHER" id="PTHR11575:SF24">
    <property type="entry name" value="5'-NUCLEOTIDASE"/>
    <property type="match status" value="1"/>
</dbReference>
<dbReference type="InterPro" id="IPR008334">
    <property type="entry name" value="5'-Nucleotdase_C"/>
</dbReference>
<feature type="domain" description="Calcineurin-like phosphoesterase" evidence="3">
    <location>
        <begin position="674"/>
        <end position="899"/>
    </location>
</feature>
<dbReference type="GO" id="GO:0046872">
    <property type="term" value="F:metal ion binding"/>
    <property type="evidence" value="ECO:0007669"/>
    <property type="project" value="InterPro"/>
</dbReference>
<dbReference type="InterPro" id="IPR006146">
    <property type="entry name" value="5'-Nucleotdase_CS"/>
</dbReference>
<evidence type="ECO:0000259" key="3">
    <source>
        <dbReference type="Pfam" id="PF00149"/>
    </source>
</evidence>
<evidence type="ECO:0000256" key="2">
    <source>
        <dbReference type="SAM" id="MobiDB-lite"/>
    </source>
</evidence>
<keyword evidence="1" id="KW-0732">Signal</keyword>
<dbReference type="GO" id="GO:0009166">
    <property type="term" value="P:nucleotide catabolic process"/>
    <property type="evidence" value="ECO:0007669"/>
    <property type="project" value="InterPro"/>
</dbReference>
<dbReference type="Pfam" id="PF00149">
    <property type="entry name" value="Metallophos"/>
    <property type="match status" value="3"/>
</dbReference>
<feature type="region of interest" description="Disordered" evidence="2">
    <location>
        <begin position="2024"/>
        <end position="2082"/>
    </location>
</feature>
<organism evidence="5 6">
    <name type="scientific">Vagococcus fluvialis</name>
    <dbReference type="NCBI Taxonomy" id="2738"/>
    <lineage>
        <taxon>Bacteria</taxon>
        <taxon>Bacillati</taxon>
        <taxon>Bacillota</taxon>
        <taxon>Bacilli</taxon>
        <taxon>Lactobacillales</taxon>
        <taxon>Enterococcaceae</taxon>
        <taxon>Vagococcus</taxon>
    </lineage>
</organism>
<dbReference type="RefSeq" id="WP_114289812.1">
    <property type="nucleotide sequence ID" value="NZ_NGJX01000007.1"/>
</dbReference>
<dbReference type="GO" id="GO:0008768">
    <property type="term" value="F:UDP-sugar diphosphatase activity"/>
    <property type="evidence" value="ECO:0007669"/>
    <property type="project" value="TreeGrafter"/>
</dbReference>
<evidence type="ECO:0000313" key="5">
    <source>
        <dbReference type="EMBL" id="RSU01518.1"/>
    </source>
</evidence>
<dbReference type="InterPro" id="IPR004843">
    <property type="entry name" value="Calcineurin-like_PHP"/>
</dbReference>
<feature type="region of interest" description="Disordered" evidence="2">
    <location>
        <begin position="42"/>
        <end position="76"/>
    </location>
</feature>
<dbReference type="Proteomes" id="UP000288197">
    <property type="component" value="Unassembled WGS sequence"/>
</dbReference>
<feature type="compositionally biased region" description="Basic and acidic residues" evidence="2">
    <location>
        <begin position="45"/>
        <end position="65"/>
    </location>
</feature>
<feature type="domain" description="5'-Nucleotidase C-terminal" evidence="4">
    <location>
        <begin position="452"/>
        <end position="629"/>
    </location>
</feature>
<dbReference type="Gene3D" id="1.20.1270.90">
    <property type="entry name" value="AF1782-like"/>
    <property type="match status" value="3"/>
</dbReference>
<dbReference type="Pfam" id="PF07554">
    <property type="entry name" value="FIVAR"/>
    <property type="match status" value="3"/>
</dbReference>
<feature type="compositionally biased region" description="Gly residues" evidence="2">
    <location>
        <begin position="2054"/>
        <end position="2067"/>
    </location>
</feature>